<sequence length="67" mass="7375">MERTNPGLMHPPTVQETSGTVATVGYQAGKATTLLYKWTTSSSEIKYQQLFVCELIAAFTYVINNSS</sequence>
<organism evidence="1">
    <name type="scientific">Arion vulgaris</name>
    <dbReference type="NCBI Taxonomy" id="1028688"/>
    <lineage>
        <taxon>Eukaryota</taxon>
        <taxon>Metazoa</taxon>
        <taxon>Spiralia</taxon>
        <taxon>Lophotrochozoa</taxon>
        <taxon>Mollusca</taxon>
        <taxon>Gastropoda</taxon>
        <taxon>Heterobranchia</taxon>
        <taxon>Euthyneura</taxon>
        <taxon>Panpulmonata</taxon>
        <taxon>Eupulmonata</taxon>
        <taxon>Stylommatophora</taxon>
        <taxon>Helicina</taxon>
        <taxon>Arionoidea</taxon>
        <taxon>Arionidae</taxon>
        <taxon>Arion</taxon>
    </lineage>
</organism>
<dbReference type="AlphaFoldDB" id="A0A0B6ZU22"/>
<proteinExistence type="predicted"/>
<evidence type="ECO:0000313" key="1">
    <source>
        <dbReference type="EMBL" id="CEK71265.1"/>
    </source>
</evidence>
<feature type="non-terminal residue" evidence="1">
    <location>
        <position position="67"/>
    </location>
</feature>
<protein>
    <submittedName>
        <fullName evidence="1">Uncharacterized protein</fullName>
    </submittedName>
</protein>
<accession>A0A0B6ZU22</accession>
<dbReference type="EMBL" id="HACG01024400">
    <property type="protein sequence ID" value="CEK71265.1"/>
    <property type="molecule type" value="Transcribed_RNA"/>
</dbReference>
<gene>
    <name evidence="1" type="primary">ORF77598</name>
</gene>
<reference evidence="1" key="1">
    <citation type="submission" date="2014-12" db="EMBL/GenBank/DDBJ databases">
        <title>Insight into the proteome of Arion vulgaris.</title>
        <authorList>
            <person name="Aradska J."/>
            <person name="Bulat T."/>
            <person name="Smidak R."/>
            <person name="Sarate P."/>
            <person name="Gangsoo J."/>
            <person name="Sialana F."/>
            <person name="Bilban M."/>
            <person name="Lubec G."/>
        </authorList>
    </citation>
    <scope>NUCLEOTIDE SEQUENCE</scope>
    <source>
        <tissue evidence="1">Skin</tissue>
    </source>
</reference>
<name>A0A0B6ZU22_9EUPU</name>